<organism evidence="1 2">
    <name type="scientific">Halochromatium glycolicum</name>
    <dbReference type="NCBI Taxonomy" id="85075"/>
    <lineage>
        <taxon>Bacteria</taxon>
        <taxon>Pseudomonadati</taxon>
        <taxon>Pseudomonadota</taxon>
        <taxon>Gammaproteobacteria</taxon>
        <taxon>Chromatiales</taxon>
        <taxon>Chromatiaceae</taxon>
        <taxon>Halochromatium</taxon>
    </lineage>
</organism>
<evidence type="ECO:0000313" key="1">
    <source>
        <dbReference type="EMBL" id="MBK1707243.1"/>
    </source>
</evidence>
<dbReference type="RefSeq" id="WP_200348725.1">
    <property type="nucleotide sequence ID" value="NZ_NRSJ01000074.1"/>
</dbReference>
<accession>A0AAJ0U8F6</accession>
<sequence length="71" mass="7752">MIEDGVLDNYQPTFIQQSARATGLNVELQAGKVAMPDDPAGIKALLQFLNESRYNGPLSGQAFVTNSQRRV</sequence>
<reference evidence="1" key="2">
    <citation type="journal article" date="2020" name="Microorganisms">
        <title>Osmotic Adaptation and Compatible Solute Biosynthesis of Phototrophic Bacteria as Revealed from Genome Analyses.</title>
        <authorList>
            <person name="Imhoff J.F."/>
            <person name="Rahn T."/>
            <person name="Kunzel S."/>
            <person name="Keller A."/>
            <person name="Neulinger S.C."/>
        </authorList>
    </citation>
    <scope>NUCLEOTIDE SEQUENCE</scope>
    <source>
        <strain evidence="1">DSM 11080</strain>
    </source>
</reference>
<dbReference type="AlphaFoldDB" id="A0AAJ0U8F6"/>
<protein>
    <submittedName>
        <fullName evidence="1">Uncharacterized protein</fullName>
    </submittedName>
</protein>
<comment type="caution">
    <text evidence="1">The sequence shown here is derived from an EMBL/GenBank/DDBJ whole genome shotgun (WGS) entry which is preliminary data.</text>
</comment>
<evidence type="ECO:0000313" key="2">
    <source>
        <dbReference type="Proteomes" id="UP001296776"/>
    </source>
</evidence>
<dbReference type="Proteomes" id="UP001296776">
    <property type="component" value="Unassembled WGS sequence"/>
</dbReference>
<proteinExistence type="predicted"/>
<dbReference type="EMBL" id="NRSJ01000074">
    <property type="protein sequence ID" value="MBK1707243.1"/>
    <property type="molecule type" value="Genomic_DNA"/>
</dbReference>
<name>A0AAJ0U8F6_9GAMM</name>
<gene>
    <name evidence="1" type="ORF">CKO40_22585</name>
</gene>
<keyword evidence="2" id="KW-1185">Reference proteome</keyword>
<reference evidence="1" key="1">
    <citation type="submission" date="2017-08" db="EMBL/GenBank/DDBJ databases">
        <authorList>
            <person name="Imhoff J.F."/>
            <person name="Rahn T."/>
            <person name="Kuenzel S."/>
            <person name="Neulinger S.C."/>
        </authorList>
    </citation>
    <scope>NUCLEOTIDE SEQUENCE</scope>
    <source>
        <strain evidence="1">DSM 11080</strain>
    </source>
</reference>